<feature type="transmembrane region" description="Helical" evidence="2">
    <location>
        <begin position="76"/>
        <end position="100"/>
    </location>
</feature>
<dbReference type="Proteomes" id="UP000041254">
    <property type="component" value="Unassembled WGS sequence"/>
</dbReference>
<dbReference type="VEuPathDB" id="CryptoDB:Vbra_21104"/>
<evidence type="ECO:0000313" key="5">
    <source>
        <dbReference type="EMBL" id="CEM03256.1"/>
    </source>
</evidence>
<feature type="chain" id="PRO_5005187775" description="EGF-like domain-containing protein" evidence="3">
    <location>
        <begin position="17"/>
        <end position="106"/>
    </location>
</feature>
<comment type="caution">
    <text evidence="1">Lacks conserved residue(s) required for the propagation of feature annotation.</text>
</comment>
<feature type="signal peptide" evidence="3">
    <location>
        <begin position="1"/>
        <end position="16"/>
    </location>
</feature>
<dbReference type="AlphaFoldDB" id="A0A0G4EX55"/>
<keyword evidence="1" id="KW-1015">Disulfide bond</keyword>
<evidence type="ECO:0000259" key="4">
    <source>
        <dbReference type="PROSITE" id="PS50026"/>
    </source>
</evidence>
<keyword evidence="2" id="KW-0472">Membrane</keyword>
<dbReference type="SUPFAM" id="SSF57196">
    <property type="entry name" value="EGF/Laminin"/>
    <property type="match status" value="1"/>
</dbReference>
<dbReference type="Gene3D" id="2.10.25.10">
    <property type="entry name" value="Laminin"/>
    <property type="match status" value="1"/>
</dbReference>
<feature type="disulfide bond" evidence="1">
    <location>
        <begin position="47"/>
        <end position="56"/>
    </location>
</feature>
<name>A0A0G4EX55_VITBC</name>
<keyword evidence="2" id="KW-1133">Transmembrane helix</keyword>
<evidence type="ECO:0000313" key="6">
    <source>
        <dbReference type="Proteomes" id="UP000041254"/>
    </source>
</evidence>
<keyword evidence="3" id="KW-0732">Signal</keyword>
<protein>
    <recommendedName>
        <fullName evidence="4">EGF-like domain-containing protein</fullName>
    </recommendedName>
</protein>
<sequence length="106" mass="11549">MMWWMVLSFVVLSVSGQGNSELPYPLTCSSATCSNNGRCTVQGLCVCDTWYSGLRCDNEVEKKISFEAEGMSDGSFAGMIVAWVIGFPIVLALIAVPVYLKLVRAQ</sequence>
<accession>A0A0G4EX55</accession>
<organism evidence="5 6">
    <name type="scientific">Vitrella brassicaformis (strain CCMP3155)</name>
    <dbReference type="NCBI Taxonomy" id="1169540"/>
    <lineage>
        <taxon>Eukaryota</taxon>
        <taxon>Sar</taxon>
        <taxon>Alveolata</taxon>
        <taxon>Colpodellida</taxon>
        <taxon>Vitrellaceae</taxon>
        <taxon>Vitrella</taxon>
    </lineage>
</organism>
<keyword evidence="6" id="KW-1185">Reference proteome</keyword>
<gene>
    <name evidence="5" type="ORF">Vbra_21104</name>
</gene>
<dbReference type="InParanoid" id="A0A0G4EX55"/>
<evidence type="ECO:0000256" key="2">
    <source>
        <dbReference type="SAM" id="Phobius"/>
    </source>
</evidence>
<keyword evidence="2" id="KW-0812">Transmembrane</keyword>
<keyword evidence="1" id="KW-0245">EGF-like domain</keyword>
<feature type="domain" description="EGF-like" evidence="4">
    <location>
        <begin position="24"/>
        <end position="57"/>
    </location>
</feature>
<evidence type="ECO:0000256" key="1">
    <source>
        <dbReference type="PROSITE-ProRule" id="PRU00076"/>
    </source>
</evidence>
<reference evidence="5 6" key="1">
    <citation type="submission" date="2014-11" db="EMBL/GenBank/DDBJ databases">
        <authorList>
            <person name="Zhu J."/>
            <person name="Qi W."/>
            <person name="Song R."/>
        </authorList>
    </citation>
    <scope>NUCLEOTIDE SEQUENCE [LARGE SCALE GENOMIC DNA]</scope>
</reference>
<dbReference type="EMBL" id="CDMY01000336">
    <property type="protein sequence ID" value="CEM03256.1"/>
    <property type="molecule type" value="Genomic_DNA"/>
</dbReference>
<dbReference type="InterPro" id="IPR000742">
    <property type="entry name" value="EGF"/>
</dbReference>
<dbReference type="PROSITE" id="PS50026">
    <property type="entry name" value="EGF_3"/>
    <property type="match status" value="1"/>
</dbReference>
<proteinExistence type="predicted"/>
<evidence type="ECO:0000256" key="3">
    <source>
        <dbReference type="SAM" id="SignalP"/>
    </source>
</evidence>
<dbReference type="PROSITE" id="PS00022">
    <property type="entry name" value="EGF_1"/>
    <property type="match status" value="1"/>
</dbReference>